<dbReference type="Gene3D" id="3.30.70.850">
    <property type="entry name" value="Peptidase S8, pro-domain"/>
    <property type="match status" value="1"/>
</dbReference>
<dbReference type="InterPro" id="IPR002884">
    <property type="entry name" value="P_dom"/>
</dbReference>
<feature type="domain" description="P/Homo B" evidence="32">
    <location>
        <begin position="444"/>
        <end position="576"/>
    </location>
</feature>
<dbReference type="Gene3D" id="1.10.287.160">
    <property type="entry name" value="HR1 repeat"/>
    <property type="match status" value="1"/>
</dbReference>
<dbReference type="GO" id="GO:0004715">
    <property type="term" value="F:non-membrane spanning protein tyrosine kinase activity"/>
    <property type="evidence" value="ECO:0007669"/>
    <property type="project" value="UniProtKB-EC"/>
</dbReference>
<keyword evidence="14 25" id="KW-0067">ATP-binding</keyword>
<dbReference type="Pfam" id="PF07714">
    <property type="entry name" value="PK_Tyr_Ser-Thr"/>
    <property type="match status" value="1"/>
</dbReference>
<dbReference type="Gene3D" id="3.40.50.200">
    <property type="entry name" value="Peptidase S8/S53 domain"/>
    <property type="match status" value="1"/>
</dbReference>
<evidence type="ECO:0000256" key="21">
    <source>
        <dbReference type="PIRSR" id="PIRSR615500-1"/>
    </source>
</evidence>
<dbReference type="Pfam" id="PF00017">
    <property type="entry name" value="SH2"/>
    <property type="match status" value="1"/>
</dbReference>
<dbReference type="InterPro" id="IPR000719">
    <property type="entry name" value="Prot_kinase_dom"/>
</dbReference>
<dbReference type="InterPro" id="IPR015500">
    <property type="entry name" value="Peptidase_S8_subtilisin-rel"/>
</dbReference>
<reference evidence="33 34" key="1">
    <citation type="submission" date="2021-06" db="EMBL/GenBank/DDBJ databases">
        <title>Chromosome-level genome assembly of the red-tail catfish (Hemibagrus wyckioides).</title>
        <authorList>
            <person name="Shao F."/>
        </authorList>
    </citation>
    <scope>NUCLEOTIDE SEQUENCE [LARGE SCALE GENOMIC DNA]</scope>
    <source>
        <strain evidence="33">EC202008001</strain>
        <tissue evidence="33">Blood</tissue>
    </source>
</reference>
<dbReference type="SMART" id="SM00219">
    <property type="entry name" value="TyrKc"/>
    <property type="match status" value="1"/>
</dbReference>
<feature type="compositionally biased region" description="Basic and acidic residues" evidence="27">
    <location>
        <begin position="159"/>
        <end position="168"/>
    </location>
</feature>
<dbReference type="SMART" id="SM00252">
    <property type="entry name" value="SH2"/>
    <property type="match status" value="1"/>
</dbReference>
<dbReference type="Pfam" id="PF16470">
    <property type="entry name" value="S8_pro-domain"/>
    <property type="match status" value="1"/>
</dbReference>
<dbReference type="SUPFAM" id="SSF103657">
    <property type="entry name" value="BAR/IMD domain-like"/>
    <property type="match status" value="1"/>
</dbReference>
<keyword evidence="19" id="KW-0325">Glycoprotein</keyword>
<keyword evidence="16" id="KW-0829">Tyrosine-protein kinase</keyword>
<evidence type="ECO:0000259" key="30">
    <source>
        <dbReference type="PROSITE" id="PS50011"/>
    </source>
</evidence>
<evidence type="ECO:0000256" key="15">
    <source>
        <dbReference type="ARBA" id="ARBA00023136"/>
    </source>
</evidence>
<dbReference type="GO" id="GO:0000139">
    <property type="term" value="C:Golgi membrane"/>
    <property type="evidence" value="ECO:0007669"/>
    <property type="project" value="TreeGrafter"/>
</dbReference>
<comment type="similarity">
    <text evidence="3">Belongs to the peptidase S8 family. Furin subfamily.</text>
</comment>
<dbReference type="PROSITE" id="PS51892">
    <property type="entry name" value="SUBTILASE"/>
    <property type="match status" value="1"/>
</dbReference>
<dbReference type="CDD" id="cd04059">
    <property type="entry name" value="Peptidases_S8_Protein_convertases_Kexins_Furin-like"/>
    <property type="match status" value="1"/>
</dbReference>
<evidence type="ECO:0000256" key="27">
    <source>
        <dbReference type="SAM" id="MobiDB-lite"/>
    </source>
</evidence>
<dbReference type="InterPro" id="IPR036860">
    <property type="entry name" value="SH2_dom_sf"/>
</dbReference>
<dbReference type="InterPro" id="IPR017441">
    <property type="entry name" value="Protein_kinase_ATP_BS"/>
</dbReference>
<evidence type="ECO:0000256" key="14">
    <source>
        <dbReference type="ARBA" id="ARBA00022840"/>
    </source>
</evidence>
<evidence type="ECO:0000256" key="9">
    <source>
        <dbReference type="ARBA" id="ARBA00022729"/>
    </source>
</evidence>
<dbReference type="Pfam" id="PF00082">
    <property type="entry name" value="Peptidase_S8"/>
    <property type="match status" value="1"/>
</dbReference>
<dbReference type="PANTHER" id="PTHR42884:SF32">
    <property type="entry name" value="FURIN (PAIRED BASIC AMINO ACID CLEAVING ENZYME) A"/>
    <property type="match status" value="1"/>
</dbReference>
<dbReference type="Gene3D" id="2.60.120.260">
    <property type="entry name" value="Galactose-binding domain-like"/>
    <property type="match status" value="1"/>
</dbReference>
<dbReference type="InterPro" id="IPR023828">
    <property type="entry name" value="Peptidase_S8_Ser-AS"/>
</dbReference>
<dbReference type="GO" id="GO:0005524">
    <property type="term" value="F:ATP binding"/>
    <property type="evidence" value="ECO:0007669"/>
    <property type="project" value="UniProtKB-UniRule"/>
</dbReference>
<feature type="binding site" evidence="25">
    <location>
        <position position="1380"/>
    </location>
    <ligand>
        <name>ATP</name>
        <dbReference type="ChEBI" id="CHEBI:30616"/>
    </ligand>
</feature>
<dbReference type="Gene3D" id="2.10.220.10">
    <property type="entry name" value="Hormone Receptor, Insulin-like Growth Factor Receptor 1, Chain A, domain 2"/>
    <property type="match status" value="1"/>
</dbReference>
<evidence type="ECO:0000259" key="29">
    <source>
        <dbReference type="PROSITE" id="PS50001"/>
    </source>
</evidence>
<dbReference type="SUPFAM" id="SSF55550">
    <property type="entry name" value="SH2 domain"/>
    <property type="match status" value="1"/>
</dbReference>
<feature type="coiled-coil region" evidence="26">
    <location>
        <begin position="918"/>
        <end position="959"/>
    </location>
</feature>
<dbReference type="InterPro" id="IPR023827">
    <property type="entry name" value="Peptidase_S8_Asp-AS"/>
</dbReference>
<dbReference type="PROSITE" id="PS51741">
    <property type="entry name" value="F_BAR"/>
    <property type="match status" value="1"/>
</dbReference>
<dbReference type="PROSITE" id="PS50011">
    <property type="entry name" value="PROTEIN_KINASE_DOM"/>
    <property type="match status" value="1"/>
</dbReference>
<evidence type="ECO:0000256" key="4">
    <source>
        <dbReference type="ARBA" id="ARBA00011903"/>
    </source>
</evidence>
<dbReference type="FunFam" id="1.10.510.10:FF:000212">
    <property type="entry name" value="Tyrosine-protein kinase"/>
    <property type="match status" value="1"/>
</dbReference>
<dbReference type="Gene3D" id="1.20.1270.60">
    <property type="entry name" value="Arfaptin homology (AH) domain/BAR domain"/>
    <property type="match status" value="1"/>
</dbReference>
<dbReference type="CDD" id="cd00064">
    <property type="entry name" value="FU"/>
    <property type="match status" value="2"/>
</dbReference>
<dbReference type="InterPro" id="IPR027267">
    <property type="entry name" value="AH/BAR_dom_sf"/>
</dbReference>
<comment type="caution">
    <text evidence="33">The sequence shown here is derived from an EMBL/GenBank/DDBJ whole genome shotgun (WGS) entry which is preliminary data.</text>
</comment>
<keyword evidence="12 24" id="KW-0378">Hydrolase</keyword>
<feature type="chain" id="PRO_5038383946" description="non-specific protein-tyrosine kinase" evidence="28">
    <location>
        <begin position="27"/>
        <end position="1609"/>
    </location>
</feature>
<dbReference type="PROSITE" id="PS00138">
    <property type="entry name" value="SUBTILASE_SER"/>
    <property type="match status" value="1"/>
</dbReference>
<keyword evidence="9 28" id="KW-0732">Signal</keyword>
<keyword evidence="13 24" id="KW-0720">Serine protease</keyword>
<dbReference type="GO" id="GO:0004252">
    <property type="term" value="F:serine-type endopeptidase activity"/>
    <property type="evidence" value="ECO:0007669"/>
    <property type="project" value="UniProtKB-UniRule"/>
</dbReference>
<evidence type="ECO:0000256" key="3">
    <source>
        <dbReference type="ARBA" id="ARBA00005325"/>
    </source>
</evidence>
<evidence type="ECO:0000256" key="20">
    <source>
        <dbReference type="ARBA" id="ARBA00051245"/>
    </source>
</evidence>
<dbReference type="SUPFAM" id="SSF56112">
    <property type="entry name" value="Protein kinase-like (PK-like)"/>
    <property type="match status" value="1"/>
</dbReference>
<dbReference type="InterPro" id="IPR022398">
    <property type="entry name" value="Peptidase_S8_His-AS"/>
</dbReference>
<keyword evidence="23 26" id="KW-0175">Coiled coil</keyword>
<sequence length="1609" mass="180180">MELCLACLPLVTLLTLLTFEVKPSLAQKVYTNTWAVHISGGDEEANRIAQKHGFINHGNIFGEYYHFRQRRVVKRSLSLHRGTHIRLHREPQVNWAEQQVVKKRKKRDIYSEPDDPKFTQQWYLYNGNHHDLNVTEVWKQGITGQGVVVSILDDGIEKNHPDLERNYDPDASYDVNDGDPDPQPRYTQLNDNRHGTRCAGEVAAVANNDICGVGVAYNAKIGGVRMLDGEVTDVVEAQSLSLSPQHIDIYSASWGPEDDGKTVDGPAKLAKEAFLRGVTEGRGGLGSIFVWASGNGGREKDSCNCDGYTNSIYTLSISSSTQYGNVPWYSEACSSTLATTYSSGGVNEKQIITTDLRQKCTDSHTGTSASAPLAAGIIALALEANKNLTWRDMQHLVVRTSNPAHLITNDWKTNGVGRSVSHSYGYGLLNAAALVAQAKNWTTVGPQQKCLISMVSEPRNIGSHLVITKSVDACSGKPNFVSSLEHVQAQLTLSYNRRGNLAIYLISPQGTRSTLLAQRPHDYSSEGFNDWAFMTTHSWDEDPRGKWTLEIENVAGTTDYGTLTQFTLVLYGTASASADLSSSNSIQLPEDGCKTYDLSQICTECNPGFYMYQQGCVHECPAGFTSVSPPQLSNNEVDTVLHPTCEPCHELCLTCSGTGPKDCLSCPPHSHLDLVSGTCQHQNQIQRESPDAMFPSHGSASSGILNLQLSSSLPATVAVLCCAFIAATFVVVFGLLQFRSYNLTKIYSSEASVGSVMRASFGLGMSRSGVISYKDPPRRLLLCSGTMGFGEELWCHQSHAALLRLQDSELRLMEVMKKWMTQRAKSDREFSAQLHQMAVIVEKLEGPQPGGGLDYISQLHKSWNVLLSETENLSRILRKHSEDLMVGPLSKLTLLIRDKQQLKKTYSEQWSYLNQELCRVTQTEVERLKSNYKQLARDTAQAKKKYQEASKDKDREKAKERYIKATLKLHEHHNEYVLAVKAAQVHHQQHFGRSQPALLTALQTLHEEMVLILKEILQEYFDLSSMLQEEVVCVHNDMANALKAIEPHREYESFIQQNRSRAEVPVCVEFDSSLLEDTENLKPEELELNELTLEGIQHRLTAIEEELLSVAATLGTQQAAVNQLEMDLEAEESLDKSGQRVYQFSRRNALEDSRQQVVISMVARARLEAQRRLLADKLQGLGSNDAPTLGLDDDRISLNSSTSERDKDFKVPSVDSIINHLSSLFKPKYTVPPALSPVPEVEKPLNEQCWYHGAIPRVEVQELLKNDGDFLVRQSQGKQEYVLSVHWGGQCRHFLIQNTEGMYRLDGEGFHSIPLLMEYLLNSNKNVTRRTDIVLKRPIPKDKWCLEHDDVILGQSIGRGNFGEVFSGRLRSNNIPVAVKACRENLAIELKNKFLMEARILKQYDHPNIVKLIGVCTQKQPIYIIMELVQGGDFLSFLRSEGHCLKPKMLIKMAENVASGMEYLESKRCIHRDLAARNCLVGEKSVVKISDFGMSRVEQEGVYSATGGMKQIPVKWTAPEALNYGRYTHESDVWSFGVLLWETFSRGVTPYTSMSNQQTRDEVERGYRMPAPNGCPDEIYALMSRCWLHDPRNRPSFSKIRKELQNLCS</sequence>
<dbReference type="FunFam" id="3.30.200.20:FF:000089">
    <property type="entry name" value="Tyrosine-protein kinase"/>
    <property type="match status" value="1"/>
</dbReference>
<accession>A0A9D3SPX6</accession>
<dbReference type="CDD" id="cd07685">
    <property type="entry name" value="F-BAR_Fes"/>
    <property type="match status" value="1"/>
</dbReference>
<dbReference type="SUPFAM" id="SSF54897">
    <property type="entry name" value="Protease propeptides/inhibitors"/>
    <property type="match status" value="1"/>
</dbReference>
<keyword evidence="22" id="KW-0727">SH2 domain</keyword>
<dbReference type="Proteomes" id="UP000824219">
    <property type="component" value="Linkage Group LG10"/>
</dbReference>
<proteinExistence type="inferred from homology"/>
<evidence type="ECO:0000256" key="13">
    <source>
        <dbReference type="ARBA" id="ARBA00022825"/>
    </source>
</evidence>
<evidence type="ECO:0000313" key="33">
    <source>
        <dbReference type="EMBL" id="KAG7327364.1"/>
    </source>
</evidence>
<dbReference type="SUPFAM" id="SSF52743">
    <property type="entry name" value="Subtilisin-like"/>
    <property type="match status" value="1"/>
</dbReference>
<dbReference type="EMBL" id="JAHKSW010000010">
    <property type="protein sequence ID" value="KAG7327364.1"/>
    <property type="molecule type" value="Genomic_DNA"/>
</dbReference>
<dbReference type="InterPro" id="IPR006212">
    <property type="entry name" value="Furin_repeat"/>
</dbReference>
<dbReference type="PROSITE" id="PS00137">
    <property type="entry name" value="SUBTILASE_HIS"/>
    <property type="match status" value="1"/>
</dbReference>
<evidence type="ECO:0000256" key="28">
    <source>
        <dbReference type="SAM" id="SignalP"/>
    </source>
</evidence>
<dbReference type="InterPro" id="IPR009030">
    <property type="entry name" value="Growth_fac_rcpt_cys_sf"/>
</dbReference>
<dbReference type="Pfam" id="PF01483">
    <property type="entry name" value="P_proprotein"/>
    <property type="match status" value="1"/>
</dbReference>
<evidence type="ECO:0000256" key="16">
    <source>
        <dbReference type="ARBA" id="ARBA00023137"/>
    </source>
</evidence>
<dbReference type="SMART" id="SM00055">
    <property type="entry name" value="FCH"/>
    <property type="match status" value="1"/>
</dbReference>
<organism evidence="33 34">
    <name type="scientific">Hemibagrus wyckioides</name>
    <dbReference type="NCBI Taxonomy" id="337641"/>
    <lineage>
        <taxon>Eukaryota</taxon>
        <taxon>Metazoa</taxon>
        <taxon>Chordata</taxon>
        <taxon>Craniata</taxon>
        <taxon>Vertebrata</taxon>
        <taxon>Euteleostomi</taxon>
        <taxon>Actinopterygii</taxon>
        <taxon>Neopterygii</taxon>
        <taxon>Teleostei</taxon>
        <taxon>Ostariophysi</taxon>
        <taxon>Siluriformes</taxon>
        <taxon>Bagridae</taxon>
        <taxon>Hemibagrus</taxon>
    </lineage>
</organism>
<feature type="signal peptide" evidence="28">
    <location>
        <begin position="1"/>
        <end position="26"/>
    </location>
</feature>
<dbReference type="GO" id="GO:0016486">
    <property type="term" value="P:peptide hormone processing"/>
    <property type="evidence" value="ECO:0007669"/>
    <property type="project" value="TreeGrafter"/>
</dbReference>
<dbReference type="InterPro" id="IPR008979">
    <property type="entry name" value="Galactose-bd-like_sf"/>
</dbReference>
<dbReference type="CDD" id="cd10361">
    <property type="entry name" value="SH2_Fps_family"/>
    <property type="match status" value="1"/>
</dbReference>
<dbReference type="FunFam" id="1.20.1270.60:FF:000030">
    <property type="entry name" value="Tyrosine-protein kinase"/>
    <property type="match status" value="1"/>
</dbReference>
<evidence type="ECO:0000256" key="8">
    <source>
        <dbReference type="ARBA" id="ARBA00022685"/>
    </source>
</evidence>
<evidence type="ECO:0000256" key="12">
    <source>
        <dbReference type="ARBA" id="ARBA00022801"/>
    </source>
</evidence>
<dbReference type="EC" id="2.7.10.2" evidence="4"/>
<dbReference type="InterPro" id="IPR035849">
    <property type="entry name" value="Fes/Fps/Fer_SH2"/>
</dbReference>
<dbReference type="Gene3D" id="3.30.505.10">
    <property type="entry name" value="SH2 domain"/>
    <property type="match status" value="1"/>
</dbReference>
<dbReference type="FunFam" id="2.60.120.260:FF:000034">
    <property type="entry name" value="furin isoform X2"/>
    <property type="match status" value="1"/>
</dbReference>
<dbReference type="InterPro" id="IPR020635">
    <property type="entry name" value="Tyr_kinase_cat_dom"/>
</dbReference>
<dbReference type="InterPro" id="IPR031160">
    <property type="entry name" value="F_BAR_dom"/>
</dbReference>
<evidence type="ECO:0000256" key="17">
    <source>
        <dbReference type="ARBA" id="ARBA00023145"/>
    </source>
</evidence>
<dbReference type="InterPro" id="IPR034182">
    <property type="entry name" value="Kexin/furin"/>
</dbReference>
<feature type="active site" description="Charge relay system" evidence="21 24">
    <location>
        <position position="194"/>
    </location>
</feature>
<feature type="active site" description="Charge relay system" evidence="21 24">
    <location>
        <position position="153"/>
    </location>
</feature>
<dbReference type="InterPro" id="IPR032815">
    <property type="entry name" value="S8_pro-domain"/>
</dbReference>
<dbReference type="InterPro" id="IPR001245">
    <property type="entry name" value="Ser-Thr/Tyr_kinase_cat_dom"/>
</dbReference>
<evidence type="ECO:0000256" key="23">
    <source>
        <dbReference type="PROSITE-ProRule" id="PRU01077"/>
    </source>
</evidence>
<evidence type="ECO:0000256" key="19">
    <source>
        <dbReference type="ARBA" id="ARBA00023180"/>
    </source>
</evidence>
<keyword evidence="6 24" id="KW-0645">Protease</keyword>
<feature type="region of interest" description="Disordered" evidence="27">
    <location>
        <begin position="159"/>
        <end position="192"/>
    </location>
</feature>
<dbReference type="SMART" id="SM00261">
    <property type="entry name" value="FU"/>
    <property type="match status" value="2"/>
</dbReference>
<dbReference type="OrthoDB" id="546826at2759"/>
<dbReference type="PROSITE" id="PS00107">
    <property type="entry name" value="PROTEIN_KINASE_ATP"/>
    <property type="match status" value="1"/>
</dbReference>
<evidence type="ECO:0000256" key="22">
    <source>
        <dbReference type="PROSITE-ProRule" id="PRU00191"/>
    </source>
</evidence>
<keyword evidence="7" id="KW-0808">Transferase</keyword>
<evidence type="ECO:0000256" key="26">
    <source>
        <dbReference type="SAM" id="Coils"/>
    </source>
</evidence>
<dbReference type="InterPro" id="IPR001060">
    <property type="entry name" value="FCH_dom"/>
</dbReference>
<name>A0A9D3SPX6_9TELE</name>
<keyword evidence="34" id="KW-1185">Reference proteome</keyword>
<dbReference type="Pfam" id="PF00611">
    <property type="entry name" value="FCH"/>
    <property type="match status" value="1"/>
</dbReference>
<dbReference type="InterPro" id="IPR008266">
    <property type="entry name" value="Tyr_kinase_AS"/>
</dbReference>
<dbReference type="PROSITE" id="PS00109">
    <property type="entry name" value="PROTEIN_KINASE_TYR"/>
    <property type="match status" value="1"/>
</dbReference>
<evidence type="ECO:0000256" key="11">
    <source>
        <dbReference type="ARBA" id="ARBA00022777"/>
    </source>
</evidence>
<dbReference type="PROSITE" id="PS51829">
    <property type="entry name" value="P_HOMO_B"/>
    <property type="match status" value="1"/>
</dbReference>
<feature type="domain" description="SH2" evidence="29">
    <location>
        <begin position="1250"/>
        <end position="1339"/>
    </location>
</feature>
<dbReference type="FunFam" id="3.30.70.850:FF:000001">
    <property type="entry name" value="Proprotein convertase subtilisin/kexin type 5"/>
    <property type="match status" value="1"/>
</dbReference>
<evidence type="ECO:0000256" key="2">
    <source>
        <dbReference type="ARBA" id="ARBA00004479"/>
    </source>
</evidence>
<evidence type="ECO:0000313" key="34">
    <source>
        <dbReference type="Proteomes" id="UP000824219"/>
    </source>
</evidence>
<dbReference type="InterPro" id="IPR036852">
    <property type="entry name" value="Peptidase_S8/S53_dom_sf"/>
</dbReference>
<comment type="subcellular location">
    <subcellularLocation>
        <location evidence="1">Endomembrane system</location>
    </subcellularLocation>
    <subcellularLocation>
        <location evidence="2">Membrane</location>
        <topology evidence="2">Single-pass type I membrane protein</topology>
    </subcellularLocation>
</comment>
<evidence type="ECO:0000256" key="5">
    <source>
        <dbReference type="ARBA" id="ARBA00022553"/>
    </source>
</evidence>
<evidence type="ECO:0000256" key="25">
    <source>
        <dbReference type="PROSITE-ProRule" id="PRU10141"/>
    </source>
</evidence>
<keyword evidence="11" id="KW-0418">Kinase</keyword>
<dbReference type="SUPFAM" id="SSF57184">
    <property type="entry name" value="Growth factor receptor domain"/>
    <property type="match status" value="1"/>
</dbReference>
<dbReference type="PROSITE" id="PS50001">
    <property type="entry name" value="SH2"/>
    <property type="match status" value="1"/>
</dbReference>
<keyword evidence="17" id="KW-0865">Zymogen</keyword>
<evidence type="ECO:0000256" key="6">
    <source>
        <dbReference type="ARBA" id="ARBA00022670"/>
    </source>
</evidence>
<evidence type="ECO:0000259" key="32">
    <source>
        <dbReference type="PROSITE" id="PS51829"/>
    </source>
</evidence>
<keyword evidence="10 25" id="KW-0547">Nucleotide-binding</keyword>
<dbReference type="InterPro" id="IPR038466">
    <property type="entry name" value="S8_pro-domain_sf"/>
</dbReference>
<keyword evidence="5" id="KW-0597">Phosphoprotein</keyword>
<evidence type="ECO:0000256" key="24">
    <source>
        <dbReference type="PROSITE-ProRule" id="PRU01240"/>
    </source>
</evidence>
<dbReference type="PRINTS" id="PR00109">
    <property type="entry name" value="TYRKINASE"/>
</dbReference>
<evidence type="ECO:0000256" key="10">
    <source>
        <dbReference type="ARBA" id="ARBA00022741"/>
    </source>
</evidence>
<feature type="domain" description="F-BAR" evidence="31">
    <location>
        <begin position="787"/>
        <end position="1050"/>
    </location>
</feature>
<dbReference type="InterPro" id="IPR000980">
    <property type="entry name" value="SH2"/>
</dbReference>
<protein>
    <recommendedName>
        <fullName evidence="4">non-specific protein-tyrosine kinase</fullName>
        <ecNumber evidence="4">2.7.10.2</ecNumber>
    </recommendedName>
</protein>
<dbReference type="SUPFAM" id="SSF49785">
    <property type="entry name" value="Galactose-binding domain-like"/>
    <property type="match status" value="1"/>
</dbReference>
<comment type="catalytic activity">
    <reaction evidence="20">
        <text>L-tyrosyl-[protein] + ATP = O-phospho-L-tyrosyl-[protein] + ADP + H(+)</text>
        <dbReference type="Rhea" id="RHEA:10596"/>
        <dbReference type="Rhea" id="RHEA-COMP:10136"/>
        <dbReference type="Rhea" id="RHEA-COMP:20101"/>
        <dbReference type="ChEBI" id="CHEBI:15378"/>
        <dbReference type="ChEBI" id="CHEBI:30616"/>
        <dbReference type="ChEBI" id="CHEBI:46858"/>
        <dbReference type="ChEBI" id="CHEBI:61978"/>
        <dbReference type="ChEBI" id="CHEBI:456216"/>
        <dbReference type="EC" id="2.7.10.2"/>
    </reaction>
</comment>
<evidence type="ECO:0000256" key="18">
    <source>
        <dbReference type="ARBA" id="ARBA00023170"/>
    </source>
</evidence>
<evidence type="ECO:0000256" key="7">
    <source>
        <dbReference type="ARBA" id="ARBA00022679"/>
    </source>
</evidence>
<dbReference type="FunFam" id="3.40.50.200:FF:000001">
    <property type="entry name" value="Furin 2, isoform B"/>
    <property type="match status" value="1"/>
</dbReference>
<keyword evidence="18" id="KW-0675">Receptor</keyword>
<gene>
    <name evidence="33" type="ORF">KOW79_008970</name>
</gene>
<evidence type="ECO:0000256" key="1">
    <source>
        <dbReference type="ARBA" id="ARBA00004308"/>
    </source>
</evidence>
<evidence type="ECO:0000259" key="31">
    <source>
        <dbReference type="PROSITE" id="PS51741"/>
    </source>
</evidence>
<dbReference type="PANTHER" id="PTHR42884">
    <property type="entry name" value="PROPROTEIN CONVERTASE SUBTILISIN/KEXIN-RELATED"/>
    <property type="match status" value="1"/>
</dbReference>
<feature type="active site" description="Charge relay system" evidence="21 24">
    <location>
        <position position="368"/>
    </location>
</feature>
<dbReference type="PRINTS" id="PR00723">
    <property type="entry name" value="SUBTILISIN"/>
</dbReference>
<keyword evidence="8" id="KW-0165">Cleavage on pair of basic residues</keyword>
<dbReference type="Gene3D" id="1.10.510.10">
    <property type="entry name" value="Transferase(Phosphotransferase) domain 1"/>
    <property type="match status" value="1"/>
</dbReference>
<dbReference type="InterPro" id="IPR000209">
    <property type="entry name" value="Peptidase_S8/S53_dom"/>
</dbReference>
<keyword evidence="15" id="KW-0472">Membrane</keyword>
<dbReference type="InterPro" id="IPR011009">
    <property type="entry name" value="Kinase-like_dom_sf"/>
</dbReference>
<dbReference type="GO" id="GO:0005802">
    <property type="term" value="C:trans-Golgi network"/>
    <property type="evidence" value="ECO:0007669"/>
    <property type="project" value="TreeGrafter"/>
</dbReference>
<dbReference type="Gene3D" id="3.30.200.20">
    <property type="entry name" value="Phosphorylase Kinase, domain 1"/>
    <property type="match status" value="1"/>
</dbReference>
<dbReference type="PROSITE" id="PS00136">
    <property type="entry name" value="SUBTILASE_ASP"/>
    <property type="match status" value="1"/>
</dbReference>
<feature type="domain" description="Protein kinase" evidence="30">
    <location>
        <begin position="1351"/>
        <end position="1607"/>
    </location>
</feature>